<reference evidence="5" key="1">
    <citation type="submission" date="2019-01" db="EMBL/GenBank/DDBJ databases">
        <title>Draft genome sequences of three monokaryotic isolates of the white-rot basidiomycete fungus Dichomitus squalens.</title>
        <authorList>
            <consortium name="DOE Joint Genome Institute"/>
            <person name="Lopez S.C."/>
            <person name="Andreopoulos B."/>
            <person name="Pangilinan J."/>
            <person name="Lipzen A."/>
            <person name="Riley R."/>
            <person name="Ahrendt S."/>
            <person name="Ng V."/>
            <person name="Barry K."/>
            <person name="Daum C."/>
            <person name="Grigoriev I.V."/>
            <person name="Hilden K.S."/>
            <person name="Makela M.R."/>
            <person name="de Vries R.P."/>
        </authorList>
    </citation>
    <scope>NUCLEOTIDE SEQUENCE [LARGE SCALE GENOMIC DNA]</scope>
    <source>
        <strain evidence="5">OM18370.1</strain>
    </source>
</reference>
<evidence type="ECO:0000256" key="4">
    <source>
        <dbReference type="SAM" id="MobiDB-lite"/>
    </source>
</evidence>
<evidence type="ECO:0000256" key="1">
    <source>
        <dbReference type="ARBA" id="ARBA00004123"/>
    </source>
</evidence>
<organism evidence="5">
    <name type="scientific">Dichomitus squalens</name>
    <dbReference type="NCBI Taxonomy" id="114155"/>
    <lineage>
        <taxon>Eukaryota</taxon>
        <taxon>Fungi</taxon>
        <taxon>Dikarya</taxon>
        <taxon>Basidiomycota</taxon>
        <taxon>Agaricomycotina</taxon>
        <taxon>Agaricomycetes</taxon>
        <taxon>Polyporales</taxon>
        <taxon>Polyporaceae</taxon>
        <taxon>Dichomitus</taxon>
    </lineage>
</organism>
<evidence type="ECO:0008006" key="6">
    <source>
        <dbReference type="Google" id="ProtNLM"/>
    </source>
</evidence>
<sequence>MADNAVETDYVPPPLTVQQEDAIIHTRITNDEKALRRVTKKFHTYASVAYTPVVPLSPLTPSSVDDAREAFLLELASFQLSLKKSFMVCEAEARQVEEYQRERERIGACPSPRRGPQSLKCSCDAANEHSRLTGQIEVLKATLDQAQLERKQKIEYDVIAEKVNSLPSRDELEQSIQSLENDMAAIRAEHENQNRTLQAQKAALDSVVRDVSALRLMGKQDAAEDATPAPDTQTAEEDVEMDGTASVRTREESGELKEDGPSSARHPSGASGKTGEDGEDSEEEEVPLAKAILNPAARTFVPSGSRRSTPMMSVARGTPTLPTTKIPDEDDIEMGEIGEEPKDVKAPSRKVRGEELEEGEATDESSELSEPPDD</sequence>
<dbReference type="InterPro" id="IPR008501">
    <property type="entry name" value="THOC7/Mft1"/>
</dbReference>
<dbReference type="AlphaFoldDB" id="A0A4Q9MY66"/>
<protein>
    <recommendedName>
        <fullName evidence="6">Tho complex subunit 7-domain-containing protein</fullName>
    </recommendedName>
</protein>
<keyword evidence="3" id="KW-0175">Coiled coil</keyword>
<feature type="compositionally biased region" description="Acidic residues" evidence="4">
    <location>
        <begin position="277"/>
        <end position="286"/>
    </location>
</feature>
<dbReference type="OrthoDB" id="205166at2759"/>
<feature type="region of interest" description="Disordered" evidence="4">
    <location>
        <begin position="219"/>
        <end position="374"/>
    </location>
</feature>
<feature type="coiled-coil region" evidence="3">
    <location>
        <begin position="129"/>
        <end position="207"/>
    </location>
</feature>
<dbReference type="Proteomes" id="UP000292957">
    <property type="component" value="Unassembled WGS sequence"/>
</dbReference>
<accession>A0A4Q9MY66</accession>
<evidence type="ECO:0000256" key="3">
    <source>
        <dbReference type="SAM" id="Coils"/>
    </source>
</evidence>
<feature type="compositionally biased region" description="Basic and acidic residues" evidence="4">
    <location>
        <begin position="339"/>
        <end position="354"/>
    </location>
</feature>
<feature type="compositionally biased region" description="Acidic residues" evidence="4">
    <location>
        <begin position="355"/>
        <end position="374"/>
    </location>
</feature>
<dbReference type="EMBL" id="ML143392">
    <property type="protein sequence ID" value="TBU33020.1"/>
    <property type="molecule type" value="Genomic_DNA"/>
</dbReference>
<evidence type="ECO:0000313" key="5">
    <source>
        <dbReference type="EMBL" id="TBU33020.1"/>
    </source>
</evidence>
<comment type="subcellular location">
    <subcellularLocation>
        <location evidence="1">Nucleus</location>
    </subcellularLocation>
</comment>
<feature type="non-terminal residue" evidence="5">
    <location>
        <position position="374"/>
    </location>
</feature>
<feature type="compositionally biased region" description="Acidic residues" evidence="4">
    <location>
        <begin position="328"/>
        <end position="338"/>
    </location>
</feature>
<gene>
    <name evidence="5" type="ORF">BD311DRAFT_685227</name>
</gene>
<evidence type="ECO:0000256" key="2">
    <source>
        <dbReference type="ARBA" id="ARBA00023242"/>
    </source>
</evidence>
<dbReference type="GO" id="GO:0000445">
    <property type="term" value="C:THO complex part of transcription export complex"/>
    <property type="evidence" value="ECO:0007669"/>
    <property type="project" value="InterPro"/>
</dbReference>
<dbReference type="Pfam" id="PF05615">
    <property type="entry name" value="THOC7"/>
    <property type="match status" value="1"/>
</dbReference>
<keyword evidence="2" id="KW-0539">Nucleus</keyword>
<dbReference type="GO" id="GO:0006397">
    <property type="term" value="P:mRNA processing"/>
    <property type="evidence" value="ECO:0007669"/>
    <property type="project" value="InterPro"/>
</dbReference>
<name>A0A4Q9MY66_9APHY</name>
<feature type="compositionally biased region" description="Basic and acidic residues" evidence="4">
    <location>
        <begin position="248"/>
        <end position="260"/>
    </location>
</feature>
<proteinExistence type="predicted"/>